<dbReference type="AlphaFoldDB" id="A0AA35RPR4"/>
<reference evidence="1" key="1">
    <citation type="submission" date="2023-03" db="EMBL/GenBank/DDBJ databases">
        <authorList>
            <person name="Steffen K."/>
            <person name="Cardenas P."/>
        </authorList>
    </citation>
    <scope>NUCLEOTIDE SEQUENCE</scope>
</reference>
<dbReference type="EMBL" id="CASHTH010001445">
    <property type="protein sequence ID" value="CAI8015463.1"/>
    <property type="molecule type" value="Genomic_DNA"/>
</dbReference>
<name>A0AA35RPR4_GEOBA</name>
<sequence>MKLALYDDFQLGVITGDRIANAMAAVAGMSFRRPQDMIEEVIINWDDIRPRIEAAVHGKEGVPLNGVRLRAPVLARPS</sequence>
<gene>
    <name evidence="1" type="ORF">GBAR_LOCUS9578</name>
</gene>
<evidence type="ECO:0000313" key="2">
    <source>
        <dbReference type="Proteomes" id="UP001174909"/>
    </source>
</evidence>
<evidence type="ECO:0000313" key="1">
    <source>
        <dbReference type="EMBL" id="CAI8015463.1"/>
    </source>
</evidence>
<protein>
    <submittedName>
        <fullName evidence="1">Uncharacterized protein</fullName>
    </submittedName>
</protein>
<comment type="caution">
    <text evidence="1">The sequence shown here is derived from an EMBL/GenBank/DDBJ whole genome shotgun (WGS) entry which is preliminary data.</text>
</comment>
<dbReference type="Proteomes" id="UP001174909">
    <property type="component" value="Unassembled WGS sequence"/>
</dbReference>
<accession>A0AA35RPR4</accession>
<proteinExistence type="predicted"/>
<organism evidence="1 2">
    <name type="scientific">Geodia barretti</name>
    <name type="common">Barrett's horny sponge</name>
    <dbReference type="NCBI Taxonomy" id="519541"/>
    <lineage>
        <taxon>Eukaryota</taxon>
        <taxon>Metazoa</taxon>
        <taxon>Porifera</taxon>
        <taxon>Demospongiae</taxon>
        <taxon>Heteroscleromorpha</taxon>
        <taxon>Tetractinellida</taxon>
        <taxon>Astrophorina</taxon>
        <taxon>Geodiidae</taxon>
        <taxon>Geodia</taxon>
    </lineage>
</organism>
<keyword evidence="2" id="KW-1185">Reference proteome</keyword>